<dbReference type="RefSeq" id="WP_048175398.1">
    <property type="nucleotide sequence ID" value="NZ_QREL01000001.1"/>
</dbReference>
<dbReference type="EMBL" id="QREL01000001">
    <property type="protein sequence ID" value="REE28746.1"/>
    <property type="molecule type" value="Genomic_DNA"/>
</dbReference>
<evidence type="ECO:0000313" key="2">
    <source>
        <dbReference type="Proteomes" id="UP000256864"/>
    </source>
</evidence>
<evidence type="ECO:0000313" key="1">
    <source>
        <dbReference type="EMBL" id="REE28746.1"/>
    </source>
</evidence>
<keyword evidence="2" id="KW-1185">Reference proteome</keyword>
<name>A0A371NFR3_9EURY</name>
<gene>
    <name evidence="1" type="ORF">C7452_0767</name>
</gene>
<reference evidence="1 2" key="1">
    <citation type="submission" date="2018-07" db="EMBL/GenBank/DDBJ databases">
        <title>Genomic Encyclopedia of Type Strains, Phase IV (KMG-IV): sequencing the most valuable type-strain genomes for metagenomic binning, comparative biology and taxonomic classification.</title>
        <authorList>
            <person name="Goeker M."/>
        </authorList>
    </citation>
    <scope>NUCLEOTIDE SEQUENCE [LARGE SCALE GENOMIC DNA]</scope>
    <source>
        <strain evidence="1 2">DSM 7466</strain>
    </source>
</reference>
<organism evidence="1 2">
    <name type="scientific">Methanothermobacter defluvii</name>
    <dbReference type="NCBI Taxonomy" id="49339"/>
    <lineage>
        <taxon>Archaea</taxon>
        <taxon>Methanobacteriati</taxon>
        <taxon>Methanobacteriota</taxon>
        <taxon>Methanomada group</taxon>
        <taxon>Methanobacteria</taxon>
        <taxon>Methanobacteriales</taxon>
        <taxon>Methanobacteriaceae</taxon>
        <taxon>Methanothermobacter</taxon>
    </lineage>
</organism>
<proteinExistence type="predicted"/>
<evidence type="ECO:0008006" key="3">
    <source>
        <dbReference type="Google" id="ProtNLM"/>
    </source>
</evidence>
<comment type="caution">
    <text evidence="1">The sequence shown here is derived from an EMBL/GenBank/DDBJ whole genome shotgun (WGS) entry which is preliminary data.</text>
</comment>
<dbReference type="GeneID" id="82297066"/>
<protein>
    <recommendedName>
        <fullName evidence="3">LSM domain-containing protein</fullName>
    </recommendedName>
</protein>
<sequence>MKCGSDLRDTLKSAIGDYLSITLITGKTYYGEVKRVETDYISLELKLRGGKTTTTVIIPLAHIVTITL</sequence>
<dbReference type="Proteomes" id="UP000256864">
    <property type="component" value="Unassembled WGS sequence"/>
</dbReference>
<dbReference type="AlphaFoldDB" id="A0A371NFR3"/>
<accession>A0A371NFR3</accession>